<dbReference type="EMBL" id="UEGS01000001">
    <property type="protein sequence ID" value="SRX83644.1"/>
    <property type="molecule type" value="Genomic_DNA"/>
</dbReference>
<feature type="domain" description="DUF732" evidence="2">
    <location>
        <begin position="29"/>
        <end position="105"/>
    </location>
</feature>
<proteinExistence type="predicted"/>
<dbReference type="Proteomes" id="UP000252008">
    <property type="component" value="Unassembled WGS sequence"/>
</dbReference>
<evidence type="ECO:0000313" key="3">
    <source>
        <dbReference type="EMBL" id="SRX83644.1"/>
    </source>
</evidence>
<keyword evidence="4" id="KW-1185">Reference proteome</keyword>
<gene>
    <name evidence="3" type="ORF">MPP7335_05425</name>
</gene>
<accession>A0A375YRP0</accession>
<dbReference type="STRING" id="39692.BST38_14610"/>
<name>A0A375YRP0_MYCPF</name>
<organism evidence="3 4">
    <name type="scientific">Mycolicibacterium parafortuitum</name>
    <name type="common">Mycobacterium parafortuitum</name>
    <dbReference type="NCBI Taxonomy" id="39692"/>
    <lineage>
        <taxon>Bacteria</taxon>
        <taxon>Bacillati</taxon>
        <taxon>Actinomycetota</taxon>
        <taxon>Actinomycetes</taxon>
        <taxon>Mycobacteriales</taxon>
        <taxon>Mycobacteriaceae</taxon>
        <taxon>Mycolicibacterium</taxon>
    </lineage>
</organism>
<evidence type="ECO:0000313" key="4">
    <source>
        <dbReference type="Proteomes" id="UP000252008"/>
    </source>
</evidence>
<evidence type="ECO:0000256" key="1">
    <source>
        <dbReference type="SAM" id="SignalP"/>
    </source>
</evidence>
<dbReference type="Pfam" id="PF05305">
    <property type="entry name" value="DUF732"/>
    <property type="match status" value="1"/>
</dbReference>
<sequence length="113" mass="11362">MRAHNIGLSVIAAGAAALALAPIAHATDADAAFLAAVAHLGLQFGTAEQAVEAGNNVCDVVAEGSVNNVDPARIRADIIANLLGEGVDEYQATHLMIAAVGAYCPTYDHVVGG</sequence>
<keyword evidence="1" id="KW-0732">Signal</keyword>
<feature type="chain" id="PRO_5016631343" description="DUF732 domain-containing protein" evidence="1">
    <location>
        <begin position="27"/>
        <end position="113"/>
    </location>
</feature>
<dbReference type="RefSeq" id="WP_083144056.1">
    <property type="nucleotide sequence ID" value="NZ_MVID01000012.1"/>
</dbReference>
<protein>
    <recommendedName>
        <fullName evidence="2">DUF732 domain-containing protein</fullName>
    </recommendedName>
</protein>
<feature type="signal peptide" evidence="1">
    <location>
        <begin position="1"/>
        <end position="26"/>
    </location>
</feature>
<evidence type="ECO:0000259" key="2">
    <source>
        <dbReference type="Pfam" id="PF05305"/>
    </source>
</evidence>
<dbReference type="InterPro" id="IPR007969">
    <property type="entry name" value="DUF732"/>
</dbReference>
<dbReference type="AlphaFoldDB" id="A0A375YRP0"/>
<reference evidence="3 4" key="1">
    <citation type="submission" date="2018-05" db="EMBL/GenBank/DDBJ databases">
        <authorList>
            <consortium name="IHU Genomes"/>
        </authorList>
    </citation>
    <scope>NUCLEOTIDE SEQUENCE [LARGE SCALE GENOMIC DNA]</scope>
    <source>
        <strain evidence="3 4">P7335</strain>
    </source>
</reference>